<feature type="transmembrane region" description="Helical" evidence="1">
    <location>
        <begin position="146"/>
        <end position="167"/>
    </location>
</feature>
<accession>A0A2W1BVQ4</accession>
<keyword evidence="1" id="KW-0812">Transmembrane</keyword>
<keyword evidence="1" id="KW-1133">Transmembrane helix</keyword>
<keyword evidence="3" id="KW-1185">Reference proteome</keyword>
<feature type="transmembrane region" description="Helical" evidence="1">
    <location>
        <begin position="173"/>
        <end position="199"/>
    </location>
</feature>
<feature type="transmembrane region" description="Helical" evidence="1">
    <location>
        <begin position="54"/>
        <end position="71"/>
    </location>
</feature>
<keyword evidence="1" id="KW-0472">Membrane</keyword>
<proteinExistence type="predicted"/>
<feature type="transmembrane region" description="Helical" evidence="1">
    <location>
        <begin position="91"/>
        <end position="113"/>
    </location>
</feature>
<dbReference type="Proteomes" id="UP000249218">
    <property type="component" value="Unassembled WGS sequence"/>
</dbReference>
<dbReference type="OrthoDB" id="7490805at2759"/>
<protein>
    <recommendedName>
        <fullName evidence="4">Gustatory receptor</fullName>
    </recommendedName>
</protein>
<dbReference type="EMBL" id="KZ149921">
    <property type="protein sequence ID" value="PZC77725.1"/>
    <property type="molecule type" value="Genomic_DNA"/>
</dbReference>
<organism evidence="2 3">
    <name type="scientific">Helicoverpa armigera</name>
    <name type="common">Cotton bollworm</name>
    <name type="synonym">Heliothis armigera</name>
    <dbReference type="NCBI Taxonomy" id="29058"/>
    <lineage>
        <taxon>Eukaryota</taxon>
        <taxon>Metazoa</taxon>
        <taxon>Ecdysozoa</taxon>
        <taxon>Arthropoda</taxon>
        <taxon>Hexapoda</taxon>
        <taxon>Insecta</taxon>
        <taxon>Pterygota</taxon>
        <taxon>Neoptera</taxon>
        <taxon>Endopterygota</taxon>
        <taxon>Lepidoptera</taxon>
        <taxon>Glossata</taxon>
        <taxon>Ditrysia</taxon>
        <taxon>Noctuoidea</taxon>
        <taxon>Noctuidae</taxon>
        <taxon>Heliothinae</taxon>
        <taxon>Helicoverpa</taxon>
    </lineage>
</organism>
<reference evidence="2 3" key="1">
    <citation type="journal article" date="2017" name="BMC Biol.">
        <title>Genomic innovations, transcriptional plasticity and gene loss underlying the evolution and divergence of two highly polyphagous and invasive Helicoverpa pest species.</title>
        <authorList>
            <person name="Pearce S.L."/>
            <person name="Clarke D.F."/>
            <person name="East P.D."/>
            <person name="Elfekih S."/>
            <person name="Gordon K.H."/>
            <person name="Jermiin L.S."/>
            <person name="McGaughran A."/>
            <person name="Oakeshott J.G."/>
            <person name="Papanikolaou A."/>
            <person name="Perera O.P."/>
            <person name="Rane R.V."/>
            <person name="Richards S."/>
            <person name="Tay W.T."/>
            <person name="Walsh T.K."/>
            <person name="Anderson A."/>
            <person name="Anderson C.J."/>
            <person name="Asgari S."/>
            <person name="Board P.G."/>
            <person name="Bretschneider A."/>
            <person name="Campbell P.M."/>
            <person name="Chertemps T."/>
            <person name="Christeller J.T."/>
            <person name="Coppin C.W."/>
            <person name="Downes S.J."/>
            <person name="Duan G."/>
            <person name="Farnsworth C.A."/>
            <person name="Good R.T."/>
            <person name="Han L.B."/>
            <person name="Han Y.C."/>
            <person name="Hatje K."/>
            <person name="Horne I."/>
            <person name="Huang Y.P."/>
            <person name="Hughes D.S."/>
            <person name="Jacquin-Joly E."/>
            <person name="James W."/>
            <person name="Jhangiani S."/>
            <person name="Kollmar M."/>
            <person name="Kuwar S.S."/>
            <person name="Li S."/>
            <person name="Liu N.Y."/>
            <person name="Maibeche M.T."/>
            <person name="Miller J.R."/>
            <person name="Montagne N."/>
            <person name="Perry T."/>
            <person name="Qu J."/>
            <person name="Song S.V."/>
            <person name="Sutton G.G."/>
            <person name="Vogel H."/>
            <person name="Walenz B.P."/>
            <person name="Xu W."/>
            <person name="Zhang H.J."/>
            <person name="Zou Z."/>
            <person name="Batterham P."/>
            <person name="Edwards O.R."/>
            <person name="Feyereisen R."/>
            <person name="Gibbs R.A."/>
            <person name="Heckel D.G."/>
            <person name="McGrath A."/>
            <person name="Robin C."/>
            <person name="Scherer S.E."/>
            <person name="Worley K.C."/>
            <person name="Wu Y.D."/>
        </authorList>
    </citation>
    <scope>NUCLEOTIDE SEQUENCE [LARGE SCALE GENOMIC DNA]</scope>
    <source>
        <strain evidence="2">Harm_GR_Male_#8</strain>
        <tissue evidence="2">Whole organism</tissue>
    </source>
</reference>
<evidence type="ECO:0000313" key="3">
    <source>
        <dbReference type="Proteomes" id="UP000249218"/>
    </source>
</evidence>
<evidence type="ECO:0008006" key="4">
    <source>
        <dbReference type="Google" id="ProtNLM"/>
    </source>
</evidence>
<sequence>MEGKTREKKFSCNYVDKDVRTIFRPLKIMQTCSFNPKYQFKNNFIYPANTISDVIAYFGVITFLTIMIWRITDILFDENLRRYQTLNFLYFASYADSLFYSFGYIMNLILHFLHSKDSVKMILIFQEIHRFIRKSASLKNIVCRNWVALALMGGFQSIVVIYLYIVYMHPPWYIIFYVFYLLSPDYNTVYAICFMKLLLDKAVLWNVNLLLSLQGQRKVLCRQMTRTYGQILDCFDVYKNVFELPVSTYKIFIC</sequence>
<gene>
    <name evidence="2" type="primary">HaOG200689</name>
    <name evidence="2" type="ORF">B5X24_HaOG200689</name>
</gene>
<dbReference type="AlphaFoldDB" id="A0A2W1BVQ4"/>
<evidence type="ECO:0000256" key="1">
    <source>
        <dbReference type="SAM" id="Phobius"/>
    </source>
</evidence>
<evidence type="ECO:0000313" key="2">
    <source>
        <dbReference type="EMBL" id="PZC77725.1"/>
    </source>
</evidence>
<name>A0A2W1BVQ4_HELAM</name>